<sequence length="221" mass="24512">MEDEWAAMDAGENLAIANVPTREFSYTPGIEIGERSVPAGMHDSSDMVEEPVAEPGPKKASRRRAPKGAPQRATKGAPKRTKNFSHVEDEVMCAAYLTVSKDPIVGVNQALQAYWDRMEAYICTALKIKRDEARSRSSYVLGPYGSIHMKVLIKAICSTPVCKYTQRCCYLLNGCETRKTGGVTLTLEVVILCRHRVAYVQEHMLHHAEPISNEAHDLGHL</sequence>
<keyword evidence="3" id="KW-1185">Reference proteome</keyword>
<dbReference type="PANTHER" id="PTHR45125:SF51">
    <property type="entry name" value="F21J9.4-RELATED"/>
    <property type="match status" value="1"/>
</dbReference>
<organism evidence="2 3">
    <name type="scientific">Panicum virgatum</name>
    <name type="common">Blackwell switchgrass</name>
    <dbReference type="NCBI Taxonomy" id="38727"/>
    <lineage>
        <taxon>Eukaryota</taxon>
        <taxon>Viridiplantae</taxon>
        <taxon>Streptophyta</taxon>
        <taxon>Embryophyta</taxon>
        <taxon>Tracheophyta</taxon>
        <taxon>Spermatophyta</taxon>
        <taxon>Magnoliopsida</taxon>
        <taxon>Liliopsida</taxon>
        <taxon>Poales</taxon>
        <taxon>Poaceae</taxon>
        <taxon>PACMAD clade</taxon>
        <taxon>Panicoideae</taxon>
        <taxon>Panicodae</taxon>
        <taxon>Paniceae</taxon>
        <taxon>Panicinae</taxon>
        <taxon>Panicum</taxon>
        <taxon>Panicum sect. Hiantes</taxon>
    </lineage>
</organism>
<protein>
    <submittedName>
        <fullName evidence="2">Uncharacterized protein</fullName>
    </submittedName>
</protein>
<accession>A0A8T0PKB4</accession>
<evidence type="ECO:0000313" key="3">
    <source>
        <dbReference type="Proteomes" id="UP000823388"/>
    </source>
</evidence>
<dbReference type="Proteomes" id="UP000823388">
    <property type="component" value="Chromosome 8K"/>
</dbReference>
<proteinExistence type="predicted"/>
<reference evidence="2" key="1">
    <citation type="submission" date="2020-05" db="EMBL/GenBank/DDBJ databases">
        <title>WGS assembly of Panicum virgatum.</title>
        <authorList>
            <person name="Lovell J.T."/>
            <person name="Jenkins J."/>
            <person name="Shu S."/>
            <person name="Juenger T.E."/>
            <person name="Schmutz J."/>
        </authorList>
    </citation>
    <scope>NUCLEOTIDE SEQUENCE</scope>
    <source>
        <strain evidence="2">AP13</strain>
    </source>
</reference>
<dbReference type="PANTHER" id="PTHR45125">
    <property type="entry name" value="F21J9.4-RELATED"/>
    <property type="match status" value="1"/>
</dbReference>
<name>A0A8T0PKB4_PANVG</name>
<dbReference type="EMBL" id="CM029051">
    <property type="protein sequence ID" value="KAG2561348.1"/>
    <property type="molecule type" value="Genomic_DNA"/>
</dbReference>
<comment type="caution">
    <text evidence="2">The sequence shown here is derived from an EMBL/GenBank/DDBJ whole genome shotgun (WGS) entry which is preliminary data.</text>
</comment>
<evidence type="ECO:0000256" key="1">
    <source>
        <dbReference type="SAM" id="MobiDB-lite"/>
    </source>
</evidence>
<gene>
    <name evidence="2" type="ORF">PVAP13_8KG155202</name>
</gene>
<dbReference type="AlphaFoldDB" id="A0A8T0PKB4"/>
<feature type="region of interest" description="Disordered" evidence="1">
    <location>
        <begin position="33"/>
        <end position="81"/>
    </location>
</feature>
<evidence type="ECO:0000313" key="2">
    <source>
        <dbReference type="EMBL" id="KAG2561348.1"/>
    </source>
</evidence>